<reference evidence="2" key="1">
    <citation type="submission" date="2016-02" db="EMBL/GenBank/DDBJ databases">
        <authorList>
            <person name="Kaur G."/>
            <person name="Nair G.R."/>
            <person name="Mayilraj S."/>
        </authorList>
    </citation>
    <scope>NUCLEOTIDE SEQUENCE [LARGE SCALE GENOMIC DNA]</scope>
    <source>
        <strain evidence="2">GA-15</strain>
    </source>
</reference>
<dbReference type="Proteomes" id="UP000076947">
    <property type="component" value="Unassembled WGS sequence"/>
</dbReference>
<gene>
    <name evidence="1" type="ORF">AYJ05_11685</name>
</gene>
<name>A0A177ILV0_9CORY</name>
<organism evidence="1 2">
    <name type="scientific">Corynebacterium stationis</name>
    <dbReference type="NCBI Taxonomy" id="1705"/>
    <lineage>
        <taxon>Bacteria</taxon>
        <taxon>Bacillati</taxon>
        <taxon>Actinomycetota</taxon>
        <taxon>Actinomycetes</taxon>
        <taxon>Mycobacteriales</taxon>
        <taxon>Corynebacteriaceae</taxon>
        <taxon>Corynebacterium</taxon>
    </lineage>
</organism>
<evidence type="ECO:0000313" key="2">
    <source>
        <dbReference type="Proteomes" id="UP000076947"/>
    </source>
</evidence>
<keyword evidence="2" id="KW-1185">Reference proteome</keyword>
<dbReference type="AlphaFoldDB" id="A0A177ILV0"/>
<protein>
    <submittedName>
        <fullName evidence="1">Uncharacterized protein</fullName>
    </submittedName>
</protein>
<accession>A0A177ILV0</accession>
<evidence type="ECO:0000313" key="1">
    <source>
        <dbReference type="EMBL" id="OAH29813.1"/>
    </source>
</evidence>
<proteinExistence type="predicted"/>
<dbReference type="EMBL" id="LSTQ01000011">
    <property type="protein sequence ID" value="OAH29813.1"/>
    <property type="molecule type" value="Genomic_DNA"/>
</dbReference>
<comment type="caution">
    <text evidence="1">The sequence shown here is derived from an EMBL/GenBank/DDBJ whole genome shotgun (WGS) entry which is preliminary data.</text>
</comment>
<sequence>MAESELLDWALRMKNNGAFSGGENALISIAHALAEHFDEVGAAEQKAIADILVAQWKAPYRDKTVETLFAEDPVLPTVYYYRDPHDEEDTVLEGLLRVLLSDFDRMDERFQGEVAQAVQAQAAVS</sequence>